<evidence type="ECO:0000313" key="2">
    <source>
        <dbReference type="EMBL" id="HIS36293.1"/>
    </source>
</evidence>
<name>A0A9D1EYS8_9BACT</name>
<protein>
    <submittedName>
        <fullName evidence="2">PadR family transcriptional regulator</fullName>
    </submittedName>
</protein>
<proteinExistence type="predicted"/>
<dbReference type="Proteomes" id="UP000823928">
    <property type="component" value="Unassembled WGS sequence"/>
</dbReference>
<dbReference type="EMBL" id="DVIU01000135">
    <property type="protein sequence ID" value="HIS36293.1"/>
    <property type="molecule type" value="Genomic_DNA"/>
</dbReference>
<accession>A0A9D1EYS8</accession>
<dbReference type="Gene3D" id="1.10.10.10">
    <property type="entry name" value="Winged helix-like DNA-binding domain superfamily/Winged helix DNA-binding domain"/>
    <property type="match status" value="1"/>
</dbReference>
<dbReference type="AlphaFoldDB" id="A0A9D1EYS8"/>
<feature type="domain" description="Transcription regulator PadR N-terminal" evidence="1">
    <location>
        <begin position="6"/>
        <end position="79"/>
    </location>
</feature>
<sequence>MIDLLILYMVSKREFTMYAIQKGIESEFGVYTRPSFGALKPALRRLEFNDFIATRKMMSDGGKLSVYYSTTKKGLQELKRRTLEKLSDNPLQFNTNAKIKLACAEFLDYEERKQLFFELKSLAMNFKVCAQKILEDEYTDKNFYQKILLDNTICEYSNLITIIEGFEKDNERYRK</sequence>
<dbReference type="Pfam" id="PF03551">
    <property type="entry name" value="PadR"/>
    <property type="match status" value="1"/>
</dbReference>
<dbReference type="SUPFAM" id="SSF46785">
    <property type="entry name" value="Winged helix' DNA-binding domain"/>
    <property type="match status" value="1"/>
</dbReference>
<comment type="caution">
    <text evidence="2">The sequence shown here is derived from an EMBL/GenBank/DDBJ whole genome shotgun (WGS) entry which is preliminary data.</text>
</comment>
<dbReference type="InterPro" id="IPR005149">
    <property type="entry name" value="Tscrpt_reg_PadR_N"/>
</dbReference>
<reference evidence="2" key="2">
    <citation type="journal article" date="2021" name="PeerJ">
        <title>Extensive microbial diversity within the chicken gut microbiome revealed by metagenomics and culture.</title>
        <authorList>
            <person name="Gilroy R."/>
            <person name="Ravi A."/>
            <person name="Getino M."/>
            <person name="Pursley I."/>
            <person name="Horton D.L."/>
            <person name="Alikhan N.F."/>
            <person name="Baker D."/>
            <person name="Gharbi K."/>
            <person name="Hall N."/>
            <person name="Watson M."/>
            <person name="Adriaenssens E.M."/>
            <person name="Foster-Nyarko E."/>
            <person name="Jarju S."/>
            <person name="Secka A."/>
            <person name="Antonio M."/>
            <person name="Oren A."/>
            <person name="Chaudhuri R.R."/>
            <person name="La Ragione R."/>
            <person name="Hildebrand F."/>
            <person name="Pallen M.J."/>
        </authorList>
    </citation>
    <scope>NUCLEOTIDE SEQUENCE</scope>
    <source>
        <strain evidence="2">6276</strain>
    </source>
</reference>
<gene>
    <name evidence="2" type="ORF">IAC10_06650</name>
</gene>
<evidence type="ECO:0000259" key="1">
    <source>
        <dbReference type="Pfam" id="PF03551"/>
    </source>
</evidence>
<organism evidence="2 3">
    <name type="scientific">Candidatus Scatousia excrementigallinarum</name>
    <dbReference type="NCBI Taxonomy" id="2840935"/>
    <lineage>
        <taxon>Bacteria</taxon>
        <taxon>Candidatus Scatousia</taxon>
    </lineage>
</organism>
<evidence type="ECO:0000313" key="3">
    <source>
        <dbReference type="Proteomes" id="UP000823928"/>
    </source>
</evidence>
<dbReference type="InterPro" id="IPR036388">
    <property type="entry name" value="WH-like_DNA-bd_sf"/>
</dbReference>
<reference evidence="2" key="1">
    <citation type="submission" date="2020-10" db="EMBL/GenBank/DDBJ databases">
        <authorList>
            <person name="Gilroy R."/>
        </authorList>
    </citation>
    <scope>NUCLEOTIDE SEQUENCE</scope>
    <source>
        <strain evidence="2">6276</strain>
    </source>
</reference>
<dbReference type="InterPro" id="IPR036390">
    <property type="entry name" value="WH_DNA-bd_sf"/>
</dbReference>